<dbReference type="PANTHER" id="PTHR46148:SF60">
    <property type="entry name" value="CHROMO DOMAIN-CONTAINING PROTEIN"/>
    <property type="match status" value="1"/>
</dbReference>
<dbReference type="InterPro" id="IPR056924">
    <property type="entry name" value="SH3_Tf2-1"/>
</dbReference>
<dbReference type="Pfam" id="PF24626">
    <property type="entry name" value="SH3_Tf2-1"/>
    <property type="match status" value="1"/>
</dbReference>
<protein>
    <recommendedName>
        <fullName evidence="2">Tf2-1-like SH3-like domain-containing protein</fullName>
    </recommendedName>
</protein>
<keyword evidence="1" id="KW-0812">Transmembrane</keyword>
<dbReference type="Proteomes" id="UP001234989">
    <property type="component" value="Chromosome 8"/>
</dbReference>
<accession>A0AAF0U9T5</accession>
<dbReference type="PANTHER" id="PTHR46148">
    <property type="entry name" value="CHROMO DOMAIN-CONTAINING PROTEIN"/>
    <property type="match status" value="1"/>
</dbReference>
<proteinExistence type="predicted"/>
<sequence>MYHSRQGDDNEPILDYEGALRISGHICVPKDQYLPLAKFADNNSYNSSIQMAPFEAFYGKGVMRFGKKGKLSPKFIGPFEILERIRDLANQLALPPILSVVYLVFMSLCFGSMYPMSPM</sequence>
<dbReference type="EMBL" id="CP133619">
    <property type="protein sequence ID" value="WMV41977.1"/>
    <property type="molecule type" value="Genomic_DNA"/>
</dbReference>
<name>A0AAF0U9T5_SOLVR</name>
<evidence type="ECO:0000256" key="1">
    <source>
        <dbReference type="SAM" id="Phobius"/>
    </source>
</evidence>
<organism evidence="3 4">
    <name type="scientific">Solanum verrucosum</name>
    <dbReference type="NCBI Taxonomy" id="315347"/>
    <lineage>
        <taxon>Eukaryota</taxon>
        <taxon>Viridiplantae</taxon>
        <taxon>Streptophyta</taxon>
        <taxon>Embryophyta</taxon>
        <taxon>Tracheophyta</taxon>
        <taxon>Spermatophyta</taxon>
        <taxon>Magnoliopsida</taxon>
        <taxon>eudicotyledons</taxon>
        <taxon>Gunneridae</taxon>
        <taxon>Pentapetalae</taxon>
        <taxon>asterids</taxon>
        <taxon>lamiids</taxon>
        <taxon>Solanales</taxon>
        <taxon>Solanaceae</taxon>
        <taxon>Solanoideae</taxon>
        <taxon>Solaneae</taxon>
        <taxon>Solanum</taxon>
    </lineage>
</organism>
<gene>
    <name evidence="3" type="ORF">MTR67_035362</name>
</gene>
<dbReference type="AlphaFoldDB" id="A0AAF0U9T5"/>
<keyword evidence="1" id="KW-1133">Transmembrane helix</keyword>
<evidence type="ECO:0000259" key="2">
    <source>
        <dbReference type="Pfam" id="PF24626"/>
    </source>
</evidence>
<feature type="transmembrane region" description="Helical" evidence="1">
    <location>
        <begin position="92"/>
        <end position="114"/>
    </location>
</feature>
<evidence type="ECO:0000313" key="3">
    <source>
        <dbReference type="EMBL" id="WMV41977.1"/>
    </source>
</evidence>
<evidence type="ECO:0000313" key="4">
    <source>
        <dbReference type="Proteomes" id="UP001234989"/>
    </source>
</evidence>
<reference evidence="3" key="1">
    <citation type="submission" date="2023-08" db="EMBL/GenBank/DDBJ databases">
        <title>A de novo genome assembly of Solanum verrucosum Schlechtendal, a Mexican diploid species geographically isolated from the other diploid A-genome species in potato relatives.</title>
        <authorList>
            <person name="Hosaka K."/>
        </authorList>
    </citation>
    <scope>NUCLEOTIDE SEQUENCE</scope>
    <source>
        <tissue evidence="3">Young leaves</tissue>
    </source>
</reference>
<keyword evidence="4" id="KW-1185">Reference proteome</keyword>
<feature type="domain" description="Tf2-1-like SH3-like" evidence="2">
    <location>
        <begin position="64"/>
        <end position="105"/>
    </location>
</feature>
<keyword evidence="1" id="KW-0472">Membrane</keyword>